<comment type="similarity">
    <text evidence="1">Belongs to the LDH2/MDH2 oxidoreductase family.</text>
</comment>
<gene>
    <name evidence="3" type="ORF">UFOPK1493_01412</name>
</gene>
<dbReference type="InterPro" id="IPR003767">
    <property type="entry name" value="Malate/L-lactate_DH-like"/>
</dbReference>
<dbReference type="SUPFAM" id="SSF89733">
    <property type="entry name" value="L-sulfolactate dehydrogenase-like"/>
    <property type="match status" value="1"/>
</dbReference>
<reference evidence="3" key="1">
    <citation type="submission" date="2020-05" db="EMBL/GenBank/DDBJ databases">
        <authorList>
            <person name="Chiriac C."/>
            <person name="Salcher M."/>
            <person name="Ghai R."/>
            <person name="Kavagutti S V."/>
        </authorList>
    </citation>
    <scope>NUCLEOTIDE SEQUENCE</scope>
</reference>
<evidence type="ECO:0000256" key="1">
    <source>
        <dbReference type="ARBA" id="ARBA00006056"/>
    </source>
</evidence>
<dbReference type="InterPro" id="IPR036111">
    <property type="entry name" value="Mal/L-sulfo/L-lacto_DH-like_sf"/>
</dbReference>
<name>A0A6J6CY27_9ZZZZ</name>
<dbReference type="PANTHER" id="PTHR11091">
    <property type="entry name" value="OXIDOREDUCTASE-RELATED"/>
    <property type="match status" value="1"/>
</dbReference>
<dbReference type="EMBL" id="CAEZSR010000041">
    <property type="protein sequence ID" value="CAB4556066.1"/>
    <property type="molecule type" value="Genomic_DNA"/>
</dbReference>
<sequence>MTNSTTVLSLDEVRDLAYRMLTSSGAAHHQAEPTARSIRDAEADGLRTVGLSYLPVYCDHVACGKVIGDATPVVERPRAATVRVDAGLGFSHPAFEAGASALVDAARTCGVGVMALTHSYSAGALSWFVEPLAHEGLVALMFANSSSLMAPAGGRRPFFGTNPFAWAAPRAEGPPVVADLSSSAVAWVTVNAHAQRSEPIPLGWALDPDGNPTTDASLGVRGTMLPAAGHKGSALALLVDIMSGGVAGSRFSFEADDFVDTTGGPPDVGQVLLAIDPTATMGGAFADRIEVELRALAAEEGARLPGDRRLEHRVHAAEHGVAVPDELMELLRSYAEHGSPARRSG</sequence>
<dbReference type="InterPro" id="IPR043144">
    <property type="entry name" value="Mal/L-sulf/L-lact_DH-like_ah"/>
</dbReference>
<proteinExistence type="inferred from homology"/>
<dbReference type="InterPro" id="IPR043143">
    <property type="entry name" value="Mal/L-sulf/L-lact_DH-like_NADP"/>
</dbReference>
<dbReference type="Pfam" id="PF02615">
    <property type="entry name" value="Ldh_2"/>
    <property type="match status" value="1"/>
</dbReference>
<dbReference type="PANTHER" id="PTHR11091:SF0">
    <property type="entry name" value="MALATE DEHYDROGENASE"/>
    <property type="match status" value="1"/>
</dbReference>
<dbReference type="Gene3D" id="1.10.1530.10">
    <property type="match status" value="1"/>
</dbReference>
<dbReference type="GO" id="GO:0016491">
    <property type="term" value="F:oxidoreductase activity"/>
    <property type="evidence" value="ECO:0007669"/>
    <property type="project" value="UniProtKB-KW"/>
</dbReference>
<organism evidence="3">
    <name type="scientific">freshwater metagenome</name>
    <dbReference type="NCBI Taxonomy" id="449393"/>
    <lineage>
        <taxon>unclassified sequences</taxon>
        <taxon>metagenomes</taxon>
        <taxon>ecological metagenomes</taxon>
    </lineage>
</organism>
<dbReference type="Gene3D" id="3.30.1370.60">
    <property type="entry name" value="Hypothetical oxidoreductase yiak, domain 2"/>
    <property type="match status" value="1"/>
</dbReference>
<keyword evidence="2" id="KW-0560">Oxidoreductase</keyword>
<protein>
    <submittedName>
        <fullName evidence="3">Unannotated protein</fullName>
    </submittedName>
</protein>
<dbReference type="AlphaFoldDB" id="A0A6J6CY27"/>
<evidence type="ECO:0000256" key="2">
    <source>
        <dbReference type="ARBA" id="ARBA00023002"/>
    </source>
</evidence>
<accession>A0A6J6CY27</accession>
<evidence type="ECO:0000313" key="3">
    <source>
        <dbReference type="EMBL" id="CAB4556066.1"/>
    </source>
</evidence>